<organism evidence="2 3">
    <name type="scientific">Fusarium acutatum</name>
    <dbReference type="NCBI Taxonomy" id="78861"/>
    <lineage>
        <taxon>Eukaryota</taxon>
        <taxon>Fungi</taxon>
        <taxon>Dikarya</taxon>
        <taxon>Ascomycota</taxon>
        <taxon>Pezizomycotina</taxon>
        <taxon>Sordariomycetes</taxon>
        <taxon>Hypocreomycetidae</taxon>
        <taxon>Hypocreales</taxon>
        <taxon>Nectriaceae</taxon>
        <taxon>Fusarium</taxon>
        <taxon>Fusarium fujikuroi species complex</taxon>
    </lineage>
</organism>
<protein>
    <submittedName>
        <fullName evidence="2">Uncharacterized protein</fullName>
    </submittedName>
</protein>
<accession>A0A8H4NJD5</accession>
<feature type="compositionally biased region" description="Acidic residues" evidence="1">
    <location>
        <begin position="127"/>
        <end position="147"/>
    </location>
</feature>
<sequence length="403" mass="46688">MYEQLALKYPDFANQLEAVSRNHRLSYLDDNNNSLKKVMVAESASGAKRARVEQWKGRRCCVAWTGPDIVQNFLRLRFDNWAIPSESQVKNAIRLLDIDGIWEFPDRWHYEPPSPTVAELEQYLGDEFDSSDNDQDDNQDDDQDDEGDIFRPDTDRIRLRHLVLHEDVDSVNDPRTHARGLAPFVEENPSLQIFRRVSLLDCIIGVSDPTYSLVRSLQRGKRIKLEPMYFRPQLSRKIGYWIRDALVLKHVGVPAKSFTLLLEAGAHQDFRTDPLQRIVHRDVAWHRAYKLLDAHDTFPHDELSSYNIPRWMMRDEDVKAIDELLNRTSEVLSADFHTGVALDAQALAKQTEHLHGFDWLAKWQLLDGSLKQESPPGLIYDWLADVIEFRTDNGHPVTNRQVT</sequence>
<name>A0A8H4NJD5_9HYPO</name>
<proteinExistence type="predicted"/>
<dbReference type="AlphaFoldDB" id="A0A8H4NJD5"/>
<dbReference type="Proteomes" id="UP000536711">
    <property type="component" value="Unassembled WGS sequence"/>
</dbReference>
<keyword evidence="3" id="KW-1185">Reference proteome</keyword>
<dbReference type="EMBL" id="JAADJF010000437">
    <property type="protein sequence ID" value="KAF4417382.1"/>
    <property type="molecule type" value="Genomic_DNA"/>
</dbReference>
<reference evidence="2 3" key="1">
    <citation type="submission" date="2020-01" db="EMBL/GenBank/DDBJ databases">
        <title>Identification and distribution of gene clusters putatively required for synthesis of sphingolipid metabolism inhibitors in phylogenetically diverse species of the filamentous fungus Fusarium.</title>
        <authorList>
            <person name="Kim H.-S."/>
            <person name="Busman M."/>
            <person name="Brown D.W."/>
            <person name="Divon H."/>
            <person name="Uhlig S."/>
            <person name="Proctor R.H."/>
        </authorList>
    </citation>
    <scope>NUCLEOTIDE SEQUENCE [LARGE SCALE GENOMIC DNA]</scope>
    <source>
        <strain evidence="2 3">NRRL 13308</strain>
    </source>
</reference>
<evidence type="ECO:0000256" key="1">
    <source>
        <dbReference type="SAM" id="MobiDB-lite"/>
    </source>
</evidence>
<gene>
    <name evidence="2" type="ORF">FACUT_12258</name>
</gene>
<evidence type="ECO:0000313" key="2">
    <source>
        <dbReference type="EMBL" id="KAF4417382.1"/>
    </source>
</evidence>
<evidence type="ECO:0000313" key="3">
    <source>
        <dbReference type="Proteomes" id="UP000536711"/>
    </source>
</evidence>
<comment type="caution">
    <text evidence="2">The sequence shown here is derived from an EMBL/GenBank/DDBJ whole genome shotgun (WGS) entry which is preliminary data.</text>
</comment>
<feature type="region of interest" description="Disordered" evidence="1">
    <location>
        <begin position="127"/>
        <end position="151"/>
    </location>
</feature>
<dbReference type="OrthoDB" id="5062850at2759"/>